<keyword evidence="4 7" id="KW-0067">ATP-binding</keyword>
<dbReference type="CDD" id="cd00268">
    <property type="entry name" value="DEADc"/>
    <property type="match status" value="1"/>
</dbReference>
<dbReference type="InterPro" id="IPR011545">
    <property type="entry name" value="DEAD/DEAH_box_helicase_dom"/>
</dbReference>
<dbReference type="RefSeq" id="WP_156197097.1">
    <property type="nucleotide sequence ID" value="NZ_QTZN02000058.1"/>
</dbReference>
<dbReference type="PANTHER" id="PTHR47959">
    <property type="entry name" value="ATP-DEPENDENT RNA HELICASE RHLE-RELATED"/>
    <property type="match status" value="1"/>
</dbReference>
<reference evidence="11 14" key="2">
    <citation type="submission" date="2019-12" db="EMBL/GenBank/DDBJ databases">
        <title>Draft genome sequence of Labilibaculum sp. strain 44 isolated from deep waters of Black Sea.</title>
        <authorList>
            <person name="Yadav S."/>
            <person name="Villanueva L."/>
        </authorList>
    </citation>
    <scope>NUCLEOTIDE SEQUENCE [LARGE SCALE GENOMIC DNA]</scope>
    <source>
        <strain evidence="11 14">44</strain>
    </source>
</reference>
<dbReference type="InterPro" id="IPR050079">
    <property type="entry name" value="DEAD_box_RNA_helicase"/>
</dbReference>
<keyword evidence="1 7" id="KW-0547">Nucleotide-binding</keyword>
<dbReference type="PROSITE" id="PS00039">
    <property type="entry name" value="DEAD_ATP_HELICASE"/>
    <property type="match status" value="1"/>
</dbReference>
<dbReference type="GO" id="GO:0016787">
    <property type="term" value="F:hydrolase activity"/>
    <property type="evidence" value="ECO:0007669"/>
    <property type="project" value="UniProtKB-KW"/>
</dbReference>
<evidence type="ECO:0000313" key="13">
    <source>
        <dbReference type="Proteomes" id="UP000285951"/>
    </source>
</evidence>
<dbReference type="Pfam" id="PF00271">
    <property type="entry name" value="Helicase_C"/>
    <property type="match status" value="1"/>
</dbReference>
<dbReference type="EMBL" id="QTZN02000058">
    <property type="protein sequence ID" value="MVB08926.1"/>
    <property type="molecule type" value="Genomic_DNA"/>
</dbReference>
<evidence type="ECO:0000313" key="14">
    <source>
        <dbReference type="Proteomes" id="UP000462449"/>
    </source>
</evidence>
<dbReference type="PANTHER" id="PTHR47959:SF13">
    <property type="entry name" value="ATP-DEPENDENT RNA HELICASE RHLE"/>
    <property type="match status" value="1"/>
</dbReference>
<dbReference type="InterPro" id="IPR014001">
    <property type="entry name" value="Helicase_ATP-bd"/>
</dbReference>
<comment type="similarity">
    <text evidence="5 7">Belongs to the DEAD box helicase family.</text>
</comment>
<dbReference type="PROSITE" id="PS51195">
    <property type="entry name" value="Q_MOTIF"/>
    <property type="match status" value="1"/>
</dbReference>
<dbReference type="PROSITE" id="PS51194">
    <property type="entry name" value="HELICASE_CTER"/>
    <property type="match status" value="1"/>
</dbReference>
<dbReference type="InterPro" id="IPR000629">
    <property type="entry name" value="RNA-helicase_DEAD-box_CS"/>
</dbReference>
<dbReference type="SMART" id="SM00487">
    <property type="entry name" value="DEXDc"/>
    <property type="match status" value="1"/>
</dbReference>
<feature type="domain" description="Helicase ATP-binding" evidence="8">
    <location>
        <begin position="32"/>
        <end position="207"/>
    </location>
</feature>
<dbReference type="PROSITE" id="PS51192">
    <property type="entry name" value="HELICASE_ATP_BIND_1"/>
    <property type="match status" value="1"/>
</dbReference>
<evidence type="ECO:0000256" key="4">
    <source>
        <dbReference type="ARBA" id="ARBA00022840"/>
    </source>
</evidence>
<reference evidence="12 13" key="1">
    <citation type="submission" date="2019-11" db="EMBL/GenBank/DDBJ databases">
        <title>Draft genome sequence of Labilibaculum sp. strain SYP isolated from Black Sea.</title>
        <authorList>
            <person name="Yadav S."/>
            <person name="Villanueva L."/>
        </authorList>
    </citation>
    <scope>NUCLEOTIDE SEQUENCE [LARGE SCALE GENOMIC DNA]</scope>
    <source>
        <strain evidence="12 13">44</strain>
    </source>
</reference>
<dbReference type="Gene3D" id="3.40.50.300">
    <property type="entry name" value="P-loop containing nucleotide triphosphate hydrolases"/>
    <property type="match status" value="2"/>
</dbReference>
<dbReference type="InterPro" id="IPR044742">
    <property type="entry name" value="DEAD/DEAH_RhlB"/>
</dbReference>
<dbReference type="OrthoDB" id="9762011at2"/>
<dbReference type="GO" id="GO:0003676">
    <property type="term" value="F:nucleic acid binding"/>
    <property type="evidence" value="ECO:0007669"/>
    <property type="project" value="InterPro"/>
</dbReference>
<dbReference type="InterPro" id="IPR027417">
    <property type="entry name" value="P-loop_NTPase"/>
</dbReference>
<dbReference type="EMBL" id="WOTW01000058">
    <property type="protein sequence ID" value="MUP39721.1"/>
    <property type="molecule type" value="Genomic_DNA"/>
</dbReference>
<protein>
    <submittedName>
        <fullName evidence="11">DEAD/DEAH box helicase</fullName>
    </submittedName>
</protein>
<evidence type="ECO:0000256" key="2">
    <source>
        <dbReference type="ARBA" id="ARBA00022801"/>
    </source>
</evidence>
<dbReference type="GO" id="GO:0003724">
    <property type="term" value="F:RNA helicase activity"/>
    <property type="evidence" value="ECO:0007669"/>
    <property type="project" value="InterPro"/>
</dbReference>
<dbReference type="InterPro" id="IPR014014">
    <property type="entry name" value="RNA_helicase_DEAD_Q_motif"/>
</dbReference>
<feature type="short sequence motif" description="Q motif" evidence="6">
    <location>
        <begin position="1"/>
        <end position="29"/>
    </location>
</feature>
<feature type="domain" description="DEAD-box RNA helicase Q" evidence="10">
    <location>
        <begin position="1"/>
        <end position="29"/>
    </location>
</feature>
<proteinExistence type="inferred from homology"/>
<dbReference type="CDD" id="cd18787">
    <property type="entry name" value="SF2_C_DEAD"/>
    <property type="match status" value="1"/>
</dbReference>
<dbReference type="GO" id="GO:0005524">
    <property type="term" value="F:ATP binding"/>
    <property type="evidence" value="ECO:0007669"/>
    <property type="project" value="UniProtKB-KW"/>
</dbReference>
<keyword evidence="2 7" id="KW-0378">Hydrolase</keyword>
<name>A0A7M4DAP2_9BACT</name>
<dbReference type="Pfam" id="PF00270">
    <property type="entry name" value="DEAD"/>
    <property type="match status" value="1"/>
</dbReference>
<keyword evidence="13" id="KW-1185">Reference proteome</keyword>
<sequence>MSFASLGLSSSLLKALADQNYTESYPIQKEAIPAILQKKDVLGIAKTGSGKTASYVLPILTNLQGGSISKNRYIKTLVLVPTRELAMQVLEVFQQFSSALAYPIKCLAVHGGVSINPQMKAMNNVDVLVATPGRLLELVDSNAVHLSEIEALVLDEADKMLNLGFKDEMNRIFALLPKKRQNLLFSATLSDDVNNVNQVLLNEPVIIKIEAEENTLDLIDQIAYSVSEEKKGPLLRYIIKKNNLEQVLVFVSSAHRADAVAYKLSKNGIQATSTHSKKSQGARTENLRKFKTGKLRVLVATDLLTRGIDIEFLPYVVNYDLPRSPKDYIHRIGRTGRAESPGEAISFVSEEDEHHFKVIQKKMKIRLNLIKSEDLDLKNNK</sequence>
<keyword evidence="3 7" id="KW-0347">Helicase</keyword>
<evidence type="ECO:0000313" key="12">
    <source>
        <dbReference type="EMBL" id="MVB08926.1"/>
    </source>
</evidence>
<evidence type="ECO:0000259" key="8">
    <source>
        <dbReference type="PROSITE" id="PS51192"/>
    </source>
</evidence>
<dbReference type="Proteomes" id="UP000285951">
    <property type="component" value="Unassembled WGS sequence"/>
</dbReference>
<evidence type="ECO:0000256" key="3">
    <source>
        <dbReference type="ARBA" id="ARBA00022806"/>
    </source>
</evidence>
<dbReference type="AlphaFoldDB" id="A0A7M4DAP2"/>
<dbReference type="SMART" id="SM00490">
    <property type="entry name" value="HELICc"/>
    <property type="match status" value="1"/>
</dbReference>
<comment type="caution">
    <text evidence="11">The sequence shown here is derived from an EMBL/GenBank/DDBJ whole genome shotgun (WGS) entry which is preliminary data.</text>
</comment>
<evidence type="ECO:0000259" key="9">
    <source>
        <dbReference type="PROSITE" id="PS51194"/>
    </source>
</evidence>
<evidence type="ECO:0000256" key="7">
    <source>
        <dbReference type="RuleBase" id="RU000492"/>
    </source>
</evidence>
<evidence type="ECO:0000313" key="11">
    <source>
        <dbReference type="EMBL" id="MUP39721.1"/>
    </source>
</evidence>
<dbReference type="GO" id="GO:0005829">
    <property type="term" value="C:cytosol"/>
    <property type="evidence" value="ECO:0007669"/>
    <property type="project" value="TreeGrafter"/>
</dbReference>
<organism evidence="11 14">
    <name type="scientific">Labilibaculum euxinus</name>
    <dbReference type="NCBI Taxonomy" id="2686357"/>
    <lineage>
        <taxon>Bacteria</taxon>
        <taxon>Pseudomonadati</taxon>
        <taxon>Bacteroidota</taxon>
        <taxon>Bacteroidia</taxon>
        <taxon>Marinilabiliales</taxon>
        <taxon>Marinifilaceae</taxon>
        <taxon>Labilibaculum</taxon>
    </lineage>
</organism>
<evidence type="ECO:0000256" key="6">
    <source>
        <dbReference type="PROSITE-ProRule" id="PRU00552"/>
    </source>
</evidence>
<dbReference type="SUPFAM" id="SSF52540">
    <property type="entry name" value="P-loop containing nucleoside triphosphate hydrolases"/>
    <property type="match status" value="1"/>
</dbReference>
<gene>
    <name evidence="12" type="ORF">DWB62_018055</name>
    <name evidence="11" type="ORF">GNY23_18055</name>
</gene>
<evidence type="ECO:0000259" key="10">
    <source>
        <dbReference type="PROSITE" id="PS51195"/>
    </source>
</evidence>
<dbReference type="InterPro" id="IPR001650">
    <property type="entry name" value="Helicase_C-like"/>
</dbReference>
<feature type="domain" description="Helicase C-terminal" evidence="9">
    <location>
        <begin position="218"/>
        <end position="378"/>
    </location>
</feature>
<evidence type="ECO:0000256" key="5">
    <source>
        <dbReference type="ARBA" id="ARBA00038437"/>
    </source>
</evidence>
<dbReference type="Proteomes" id="UP000462449">
    <property type="component" value="Unassembled WGS sequence"/>
</dbReference>
<evidence type="ECO:0000256" key="1">
    <source>
        <dbReference type="ARBA" id="ARBA00022741"/>
    </source>
</evidence>
<accession>A0A7M4DAP2</accession>